<reference evidence="4 6" key="2">
    <citation type="submission" date="2014-01" db="EMBL/GenBank/DDBJ databases">
        <title>Draft genome sequencing of Bacillus alcalophilus CGMCC 1.3604.</title>
        <authorList>
            <person name="Yang J."/>
            <person name="Diao L."/>
            <person name="Yang S."/>
        </authorList>
    </citation>
    <scope>NUCLEOTIDE SEQUENCE [LARGE SCALE GENOMIC DNA]</scope>
    <source>
        <strain evidence="4 6">CGMCC 1.3604</strain>
    </source>
</reference>
<dbReference type="PANTHER" id="PTHR37423:SF2">
    <property type="entry name" value="MEMBRANE-BOUND LYTIC MUREIN TRANSGLYCOSYLASE C"/>
    <property type="match status" value="1"/>
</dbReference>
<evidence type="ECO:0000256" key="1">
    <source>
        <dbReference type="SAM" id="Phobius"/>
    </source>
</evidence>
<dbReference type="EMBL" id="ALPT02000093">
    <property type="protein sequence ID" value="KGA95917.1"/>
    <property type="molecule type" value="Genomic_DNA"/>
</dbReference>
<evidence type="ECO:0000313" key="5">
    <source>
        <dbReference type="Proteomes" id="UP000002754"/>
    </source>
</evidence>
<keyword evidence="1" id="KW-0812">Transmembrane</keyword>
<dbReference type="Proteomes" id="UP000002754">
    <property type="component" value="Unassembled WGS sequence"/>
</dbReference>
<evidence type="ECO:0000313" key="4">
    <source>
        <dbReference type="EMBL" id="THG89694.1"/>
    </source>
</evidence>
<name>A0A094YR22_ALKAL</name>
<comment type="caution">
    <text evidence="3">The sequence shown here is derived from an EMBL/GenBank/DDBJ whole genome shotgun (WGS) entry which is preliminary data.</text>
</comment>
<proteinExistence type="predicted"/>
<gene>
    <name evidence="4" type="ORF">AJ85_15705</name>
    <name evidence="3" type="ORF">BALCAV_0219420</name>
</gene>
<reference evidence="3 5" key="1">
    <citation type="journal article" date="2014" name="Genome Announc.">
        <title>Draft Genome Sequence of Bacillus alcalophilus AV1934, a Classic Alkaliphile Isolated from Human Feces in 1934.</title>
        <authorList>
            <person name="Attie O."/>
            <person name="Jayaprakash A."/>
            <person name="Shah H."/>
            <person name="Paulsen I.T."/>
            <person name="Morino M."/>
            <person name="Takahashi Y."/>
            <person name="Narumi I."/>
            <person name="Sachidanandam R."/>
            <person name="Satoh K."/>
            <person name="Ito M."/>
            <person name="Krulwich T.A."/>
        </authorList>
    </citation>
    <scope>NUCLEOTIDE SEQUENCE [LARGE SCALE GENOMIC DNA]</scope>
    <source>
        <strain evidence="3 5">AV1934</strain>
    </source>
</reference>
<dbReference type="Proteomes" id="UP000297014">
    <property type="component" value="Unassembled WGS sequence"/>
</dbReference>
<feature type="domain" description="Transglycosylase SLT" evidence="2">
    <location>
        <begin position="98"/>
        <end position="214"/>
    </location>
</feature>
<accession>A0A094YR22</accession>
<dbReference type="RefSeq" id="WP_003323418.1">
    <property type="nucleotide sequence ID" value="NZ_ALPT02000093.1"/>
</dbReference>
<sequence>MKLKIVIGSTLLFIVIIGFFVVQNKQLKDRIYQAEVKKEELQMEQEMAEMRQYFATQPVESNIVLDYHSWVQSKELAEQFYEDSDGKFEMEWGLFLGEVAQQKEIDPYIVYELLRTETGDTFDPNLVGPETKYGRAYGMAQFMKNTAPWIAEMAGLEYKDELLFDPLFSIQLSIEYLSFLYDRYENWDYALTAYHRGMYGLEAYIKENGHAESWYAVEIQDNANQFEQVVFND</sequence>
<dbReference type="InterPro" id="IPR008258">
    <property type="entry name" value="Transglycosylase_SLT_dom_1"/>
</dbReference>
<dbReference type="STRING" id="1218173.BALCAV_0219420"/>
<dbReference type="eggNOG" id="COG0741">
    <property type="taxonomic scope" value="Bacteria"/>
</dbReference>
<keyword evidence="5" id="KW-1185">Reference proteome</keyword>
<dbReference type="SUPFAM" id="SSF53955">
    <property type="entry name" value="Lysozyme-like"/>
    <property type="match status" value="1"/>
</dbReference>
<protein>
    <submittedName>
        <fullName evidence="3">Lytic transglycosylase</fullName>
    </submittedName>
</protein>
<dbReference type="InterPro" id="IPR023346">
    <property type="entry name" value="Lysozyme-like_dom_sf"/>
</dbReference>
<organism evidence="3 5">
    <name type="scientific">Alkalihalobacillus alcalophilus ATCC 27647 = CGMCC 1.3604</name>
    <dbReference type="NCBI Taxonomy" id="1218173"/>
    <lineage>
        <taxon>Bacteria</taxon>
        <taxon>Bacillati</taxon>
        <taxon>Bacillota</taxon>
        <taxon>Bacilli</taxon>
        <taxon>Bacillales</taxon>
        <taxon>Bacillaceae</taxon>
        <taxon>Alkalihalobacillus</taxon>
    </lineage>
</organism>
<evidence type="ECO:0000259" key="2">
    <source>
        <dbReference type="Pfam" id="PF01464"/>
    </source>
</evidence>
<dbReference type="Pfam" id="PF01464">
    <property type="entry name" value="SLT"/>
    <property type="match status" value="1"/>
</dbReference>
<feature type="transmembrane region" description="Helical" evidence="1">
    <location>
        <begin position="6"/>
        <end position="22"/>
    </location>
</feature>
<keyword evidence="1" id="KW-0472">Membrane</keyword>
<dbReference type="Gene3D" id="1.10.530.10">
    <property type="match status" value="1"/>
</dbReference>
<evidence type="ECO:0000313" key="6">
    <source>
        <dbReference type="Proteomes" id="UP000297014"/>
    </source>
</evidence>
<dbReference type="EMBL" id="JALP01000203">
    <property type="protein sequence ID" value="THG89694.1"/>
    <property type="molecule type" value="Genomic_DNA"/>
</dbReference>
<dbReference type="AlphaFoldDB" id="A0A094YR22"/>
<dbReference type="PANTHER" id="PTHR37423">
    <property type="entry name" value="SOLUBLE LYTIC MUREIN TRANSGLYCOSYLASE-RELATED"/>
    <property type="match status" value="1"/>
</dbReference>
<evidence type="ECO:0000313" key="3">
    <source>
        <dbReference type="EMBL" id="KGA95917.1"/>
    </source>
</evidence>
<keyword evidence="1" id="KW-1133">Transmembrane helix</keyword>